<sequence length="593" mass="64610">MGGPPATPQLKLPQPSQFQLALALAIAKAKPDGISVRDYLAKIRHHILEGSRVTNYGSADEYLDAAAYWHDMFKESQMEIHELQTRMSKLERGNERLRASNAAAGVGAPPQHEESSTGAQAAVSKAPVPPGFKDVTAPKKGTKRKQDEVKAIASTRPNKKLAGKNEQPTTKLVNDDLIDDLGVFDVPGAGSSTVLHLYRAHKLYQQKDLDPQDLAYHLTQAATNLADHVSTIAKQMQKRILDASATQDKRLRAQLVSSATSKTDTELPHILRAAGRSFMSLFYGLATIWEKGSEEAKRHHGATTYQYIKAFDTLLDAMSSNCMLVAQLNAQQIANDAPSSSAAAKKADEKKAQKPKPGPKARIAQELVSLLLALLTHLTPARQGPHTALLEGILYLLLQRTGKRLYLLTFERERGATLDDEMIDGSPPPAAQIGTVARQAISIEVKFLVQLLERAMSLAPSFLGSLSGAEVPAKSGRGAAKAKPAGLPKGTAALSMTAKEKLQRTLVECMFGSAQSRQQNGSKKNGRVGEDDETEDEHTQEENNDFIEVLRKPVFVGPVAQMPKVEEADVPEWFTENVWKLVGWDVLGWDGDF</sequence>
<feature type="region of interest" description="Disordered" evidence="2">
    <location>
        <begin position="513"/>
        <end position="544"/>
    </location>
</feature>
<dbReference type="Proteomes" id="UP000490939">
    <property type="component" value="Unassembled WGS sequence"/>
</dbReference>
<keyword evidence="6" id="KW-1185">Reference proteome</keyword>
<comment type="caution">
    <text evidence="4">The sequence shown here is derived from an EMBL/GenBank/DDBJ whole genome shotgun (WGS) entry which is preliminary data.</text>
</comment>
<reference evidence="4 5" key="1">
    <citation type="submission" date="2018-12" db="EMBL/GenBank/DDBJ databases">
        <title>Venturia inaequalis Genome Resource.</title>
        <authorList>
            <person name="Lichtner F.J."/>
        </authorList>
    </citation>
    <scope>NUCLEOTIDE SEQUENCE [LARGE SCALE GENOMIC DNA]</scope>
    <source>
        <strain evidence="4 5">120213</strain>
        <strain evidence="3 6">DMI_063113</strain>
    </source>
</reference>
<evidence type="ECO:0000313" key="3">
    <source>
        <dbReference type="EMBL" id="KAE9975181.1"/>
    </source>
</evidence>
<accession>A0A8H3VCW6</accession>
<feature type="compositionally biased region" description="Acidic residues" evidence="2">
    <location>
        <begin position="530"/>
        <end position="544"/>
    </location>
</feature>
<proteinExistence type="predicted"/>
<name>A0A8H3VCW6_VENIN</name>
<dbReference type="AlphaFoldDB" id="A0A8H3VCW6"/>
<evidence type="ECO:0000256" key="2">
    <source>
        <dbReference type="SAM" id="MobiDB-lite"/>
    </source>
</evidence>
<dbReference type="OrthoDB" id="202825at2759"/>
<gene>
    <name evidence="3" type="ORF">EG327_008526</name>
    <name evidence="4" type="ORF">EG328_005893</name>
</gene>
<feature type="region of interest" description="Disordered" evidence="2">
    <location>
        <begin position="101"/>
        <end position="168"/>
    </location>
</feature>
<feature type="coiled-coil region" evidence="1">
    <location>
        <begin position="73"/>
        <end position="100"/>
    </location>
</feature>
<dbReference type="Proteomes" id="UP000447873">
    <property type="component" value="Unassembled WGS sequence"/>
</dbReference>
<evidence type="ECO:0000313" key="4">
    <source>
        <dbReference type="EMBL" id="KAE9986390.1"/>
    </source>
</evidence>
<keyword evidence="1" id="KW-0175">Coiled coil</keyword>
<dbReference type="EMBL" id="WNWR01000535">
    <property type="protein sequence ID" value="KAE9975181.1"/>
    <property type="molecule type" value="Genomic_DNA"/>
</dbReference>
<evidence type="ECO:0000256" key="1">
    <source>
        <dbReference type="SAM" id="Coils"/>
    </source>
</evidence>
<feature type="compositionally biased region" description="Polar residues" evidence="2">
    <location>
        <begin position="513"/>
        <end position="523"/>
    </location>
</feature>
<evidence type="ECO:0000313" key="6">
    <source>
        <dbReference type="Proteomes" id="UP000490939"/>
    </source>
</evidence>
<feature type="region of interest" description="Disordered" evidence="2">
    <location>
        <begin position="339"/>
        <end position="360"/>
    </location>
</feature>
<dbReference type="EMBL" id="WNWS01000031">
    <property type="protein sequence ID" value="KAE9986390.1"/>
    <property type="molecule type" value="Genomic_DNA"/>
</dbReference>
<evidence type="ECO:0000313" key="5">
    <source>
        <dbReference type="Proteomes" id="UP000447873"/>
    </source>
</evidence>
<protein>
    <submittedName>
        <fullName evidence="4">Uncharacterized protein</fullName>
    </submittedName>
</protein>
<organism evidence="4 5">
    <name type="scientific">Venturia inaequalis</name>
    <name type="common">Apple scab fungus</name>
    <dbReference type="NCBI Taxonomy" id="5025"/>
    <lineage>
        <taxon>Eukaryota</taxon>
        <taxon>Fungi</taxon>
        <taxon>Dikarya</taxon>
        <taxon>Ascomycota</taxon>
        <taxon>Pezizomycotina</taxon>
        <taxon>Dothideomycetes</taxon>
        <taxon>Pleosporomycetidae</taxon>
        <taxon>Venturiales</taxon>
        <taxon>Venturiaceae</taxon>
        <taxon>Venturia</taxon>
    </lineage>
</organism>